<dbReference type="InterPro" id="IPR035940">
    <property type="entry name" value="CAP_sf"/>
</dbReference>
<dbReference type="PANTHER" id="PTHR31157">
    <property type="entry name" value="SCP DOMAIN-CONTAINING PROTEIN"/>
    <property type="match status" value="1"/>
</dbReference>
<dbReference type="PANTHER" id="PTHR31157:SF1">
    <property type="entry name" value="SCP DOMAIN-CONTAINING PROTEIN"/>
    <property type="match status" value="1"/>
</dbReference>
<dbReference type="HOGENOM" id="CLU_483893_0_0_6"/>
<proteinExistence type="predicted"/>
<sequence length="563" mass="58785">MASPSDFEQLMLELVNRARADPNAEAAGYGIDLNADLAPGSISPQAKQPLVMNTWLMDSARGHSAWMLENNIFSHTGEGGSSAGDRIAAAGYDFVAPSTWGENISWRGTTSPMPLDLEEYVHEQHKGLFLSKGHRLNIMGESFREIGIGQVSGVFTEQGADYNASMITENFAASGDYAFLGGVVYEDLDNDDFYSPGEGIGGVKVSVDGLTTTTTWESGGYQVALAPGSYTVTFSGGTLDSPVTRALTIGQENEKIDLIVDEFLQPPEPPPPDTDPLPIPNLEAYYTLIDATPNQFFVAEGLEAGMLGKTAGKTINVAEGAAALGLAAGTSVNIEGDSADYRLQRNDTMLEVVDFDGTIIASISGSPTQTSTLRFSDGAATFAIENNHLAIGGQILVADGDIVGGTTLELDDTDTAATIFTDAGGLPGNANANAFLILTDKAPERFTLGEGLVVELLGGTGGTTINIPDGAGAARVSPNTTLNFEGPSNDFTFTRHGTTMDIRDDEGNLAAMLVAATGATTTLIFADGFVELGVANQQLSLGGVIFTEGQNASGADLTVDLFA</sequence>
<name>H8YWY2_9GAMM</name>
<reference evidence="2 3" key="2">
    <citation type="submission" date="2011-11" db="EMBL/GenBank/DDBJ databases">
        <authorList>
            <consortium name="US DOE Joint Genome Institute"/>
            <person name="Lucas S."/>
            <person name="Han J."/>
            <person name="Lapidus A."/>
            <person name="Cheng J.-F."/>
            <person name="Goodwin L."/>
            <person name="Pitluck S."/>
            <person name="Peters L."/>
            <person name="Ovchinnikova G."/>
            <person name="Zhang X."/>
            <person name="Detter J.C."/>
            <person name="Han C."/>
            <person name="Tapia R."/>
            <person name="Land M."/>
            <person name="Hauser L."/>
            <person name="Kyrpides N."/>
            <person name="Ivanova N."/>
            <person name="Pagani I."/>
            <person name="Vogl K."/>
            <person name="Liu Z."/>
            <person name="Overmann J."/>
            <person name="Frigaard N.-U."/>
            <person name="Bryant D."/>
            <person name="Woyke T."/>
        </authorList>
    </citation>
    <scope>NUCLEOTIDE SEQUENCE [LARGE SCALE GENOMIC DNA]</scope>
    <source>
        <strain evidence="2 3">970</strain>
    </source>
</reference>
<evidence type="ECO:0000259" key="1">
    <source>
        <dbReference type="Pfam" id="PF00188"/>
    </source>
</evidence>
<gene>
    <name evidence="2" type="ORF">Thi970DRAFT_00601</name>
</gene>
<dbReference type="eggNOG" id="COG3391">
    <property type="taxonomic scope" value="Bacteria"/>
</dbReference>
<dbReference type="AlphaFoldDB" id="H8YWY2"/>
<dbReference type="EMBL" id="JH603168">
    <property type="protein sequence ID" value="EIC22958.1"/>
    <property type="molecule type" value="Genomic_DNA"/>
</dbReference>
<feature type="domain" description="SCP" evidence="1">
    <location>
        <begin position="12"/>
        <end position="149"/>
    </location>
</feature>
<dbReference type="CDD" id="cd05379">
    <property type="entry name" value="CAP_bacterial"/>
    <property type="match status" value="1"/>
</dbReference>
<dbReference type="InterPro" id="IPR013783">
    <property type="entry name" value="Ig-like_fold"/>
</dbReference>
<reference evidence="3" key="1">
    <citation type="submission" date="2011-06" db="EMBL/GenBank/DDBJ databases">
        <authorList>
            <consortium name="US DOE Joint Genome Institute (JGI-PGF)"/>
            <person name="Lucas S."/>
            <person name="Han J."/>
            <person name="Lapidus A."/>
            <person name="Cheng J.-F."/>
            <person name="Goodwin L."/>
            <person name="Pitluck S."/>
            <person name="Peters L."/>
            <person name="Land M.L."/>
            <person name="Hauser L."/>
            <person name="Vogl K."/>
            <person name="Liu Z."/>
            <person name="Overmann J."/>
            <person name="Frigaard N.-U."/>
            <person name="Bryant D.A."/>
            <person name="Woyke T.J."/>
        </authorList>
    </citation>
    <scope>NUCLEOTIDE SEQUENCE [LARGE SCALE GENOMIC DNA]</scope>
    <source>
        <strain evidence="3">970</strain>
    </source>
</reference>
<dbReference type="Proteomes" id="UP000002964">
    <property type="component" value="Unassembled WGS sequence"/>
</dbReference>
<dbReference type="InterPro" id="IPR014044">
    <property type="entry name" value="CAP_dom"/>
</dbReference>
<keyword evidence="3" id="KW-1185">Reference proteome</keyword>
<dbReference type="SUPFAM" id="SSF55797">
    <property type="entry name" value="PR-1-like"/>
    <property type="match status" value="1"/>
</dbReference>
<dbReference type="RefSeq" id="WP_009147043.1">
    <property type="nucleotide sequence ID" value="NZ_CP121471.1"/>
</dbReference>
<dbReference type="eggNOG" id="COG2340">
    <property type="taxonomic scope" value="Bacteria"/>
</dbReference>
<dbReference type="SUPFAM" id="SSF117074">
    <property type="entry name" value="Hypothetical protein PA1324"/>
    <property type="match status" value="1"/>
</dbReference>
<dbReference type="Gene3D" id="2.60.40.10">
    <property type="entry name" value="Immunoglobulins"/>
    <property type="match status" value="1"/>
</dbReference>
<organism evidence="2 3">
    <name type="scientific">Thiorhodovibrio frisius</name>
    <dbReference type="NCBI Taxonomy" id="631362"/>
    <lineage>
        <taxon>Bacteria</taxon>
        <taxon>Pseudomonadati</taxon>
        <taxon>Pseudomonadota</taxon>
        <taxon>Gammaproteobacteria</taxon>
        <taxon>Chromatiales</taxon>
        <taxon>Chromatiaceae</taxon>
        <taxon>Thiorhodovibrio</taxon>
    </lineage>
</organism>
<protein>
    <submittedName>
        <fullName evidence="2">Uncharacterized protein with SCP/PR1 domains</fullName>
    </submittedName>
</protein>
<dbReference type="OrthoDB" id="8541759at2"/>
<dbReference type="Pfam" id="PF00188">
    <property type="entry name" value="CAP"/>
    <property type="match status" value="1"/>
</dbReference>
<evidence type="ECO:0000313" key="2">
    <source>
        <dbReference type="EMBL" id="EIC22958.1"/>
    </source>
</evidence>
<accession>H8YWY2</accession>
<evidence type="ECO:0000313" key="3">
    <source>
        <dbReference type="Proteomes" id="UP000002964"/>
    </source>
</evidence>
<dbReference type="Gene3D" id="3.40.33.10">
    <property type="entry name" value="CAP"/>
    <property type="match status" value="1"/>
</dbReference>
<dbReference type="STRING" id="631362.Thi970DRAFT_00601"/>